<feature type="transmembrane region" description="Helical" evidence="7">
    <location>
        <begin position="110"/>
        <end position="128"/>
    </location>
</feature>
<evidence type="ECO:0000256" key="3">
    <source>
        <dbReference type="ARBA" id="ARBA00022692"/>
    </source>
</evidence>
<dbReference type="EC" id="1.3.1.72" evidence="2"/>
<evidence type="ECO:0000313" key="9">
    <source>
        <dbReference type="EMBL" id="KAF4432648.1"/>
    </source>
</evidence>
<protein>
    <recommendedName>
        <fullName evidence="2">Delta(24)-sterol reductase</fullName>
        <ecNumber evidence="2">1.3.1.72</ecNumber>
    </recommendedName>
</protein>
<dbReference type="SUPFAM" id="SSF56176">
    <property type="entry name" value="FAD-binding/transporter-associated domain-like"/>
    <property type="match status" value="1"/>
</dbReference>
<evidence type="ECO:0000256" key="6">
    <source>
        <dbReference type="SAM" id="MobiDB-lite"/>
    </source>
</evidence>
<feature type="transmembrane region" description="Helical" evidence="7">
    <location>
        <begin position="304"/>
        <end position="322"/>
    </location>
</feature>
<dbReference type="Pfam" id="PF01565">
    <property type="entry name" value="FAD_binding_4"/>
    <property type="match status" value="1"/>
</dbReference>
<dbReference type="GO" id="GO:0016020">
    <property type="term" value="C:membrane"/>
    <property type="evidence" value="ECO:0007669"/>
    <property type="project" value="UniProtKB-SubCell"/>
</dbReference>
<evidence type="ECO:0000256" key="5">
    <source>
        <dbReference type="ARBA" id="ARBA00023136"/>
    </source>
</evidence>
<feature type="region of interest" description="Disordered" evidence="6">
    <location>
        <begin position="1"/>
        <end position="24"/>
    </location>
</feature>
<dbReference type="GO" id="GO:0050614">
    <property type="term" value="F:Delta24-sterol reductase activity"/>
    <property type="evidence" value="ECO:0007669"/>
    <property type="project" value="UniProtKB-EC"/>
</dbReference>
<keyword evidence="5 7" id="KW-0472">Membrane</keyword>
<dbReference type="PROSITE" id="PS51387">
    <property type="entry name" value="FAD_PCMH"/>
    <property type="match status" value="1"/>
</dbReference>
<proteinExistence type="predicted"/>
<dbReference type="GO" id="GO:0005737">
    <property type="term" value="C:cytoplasm"/>
    <property type="evidence" value="ECO:0007669"/>
    <property type="project" value="TreeGrafter"/>
</dbReference>
<keyword evidence="4 7" id="KW-1133">Transmembrane helix</keyword>
<dbReference type="InterPro" id="IPR006094">
    <property type="entry name" value="Oxid_FAD_bind_N"/>
</dbReference>
<evidence type="ECO:0000256" key="2">
    <source>
        <dbReference type="ARBA" id="ARBA00012405"/>
    </source>
</evidence>
<dbReference type="AlphaFoldDB" id="A0A8H4JN23"/>
<dbReference type="Proteomes" id="UP000605986">
    <property type="component" value="Unassembled WGS sequence"/>
</dbReference>
<evidence type="ECO:0000256" key="7">
    <source>
        <dbReference type="SAM" id="Phobius"/>
    </source>
</evidence>
<dbReference type="InterPro" id="IPR040165">
    <property type="entry name" value="Diminuto-like"/>
</dbReference>
<feature type="domain" description="FAD-binding PCMH-type" evidence="8">
    <location>
        <begin position="472"/>
        <end position="646"/>
    </location>
</feature>
<dbReference type="InterPro" id="IPR018083">
    <property type="entry name" value="Sterol_reductase_CS"/>
</dbReference>
<dbReference type="InterPro" id="IPR016166">
    <property type="entry name" value="FAD-bd_PCMH"/>
</dbReference>
<name>A0A8H4JN23_9HYPO</name>
<comment type="caution">
    <text evidence="9">The sequence shown here is derived from an EMBL/GenBank/DDBJ whole genome shotgun (WGS) entry which is preliminary data.</text>
</comment>
<evidence type="ECO:0000256" key="4">
    <source>
        <dbReference type="ARBA" id="ARBA00022989"/>
    </source>
</evidence>
<sequence>MAKNAEGLPRAGSTTTITRPRKQKPIEAELKTEVKAFTDADVWGRAAFGRSWLRSLVGASPLFLAPMASISIFITLAEYEGSLSLFADAVQEHGFWTICAQYGPQITTKGIAAVICWVGIQALLYILLPGEQHQGQLTPAGYLLNYKINGLSAWIVTHLLYGILSWLGILDPGFIPRNWSSLIGAMNLAGFVISALAFVKAYVMPTHPEDRKFSGSFLYDFFMGIELNPRLGENFDLKLFANGRAGMMVWTLIDFSNMAYQYQNQGFIEPSLVLVTALQTIYVVDFFINESWYLRTIDVKFDHYGFYLSWGCFCFLPTTYTIQGQFLGRYPSSASTPYLAFFFTLGVAGYILFRSVNHQKEIVRRTNGKCIIWGKPAECIVASYRTSDGRQHRSLLLCSGWWGWSRHANYLGDLILSFSSCALVGSTRAVVWTYAMWMTVLLVHRCIRDENSCKVKYGAAWTEYCRRVPWRFIPGVWKAMERHAKIVEDVADKIRRFYKLGQPYRVFHGSSSSTRPRHSADSNIIDISMLSEVISVDTAKRACLVEPNVPMDRLVEATLAYGLIPPVVMEFPGITAGGGFSGTSGESSSFLHGFFNETVGFVEMILGNGDVVQASRDEHEDLFHGASGALGTLGIATLLQVRLVEAQRFVKTTYQRLDSVATAISETKKCCERLELDYVDGILFSKDHGVVITGQLTNTKPAHSSIRTFSNAGDPWFYLHVLDQTNHLSPFSVVTEYIPLAEYLFRYDRAGFWVGRQGYTYFKFIPFNKFFRWLLDDYSHTRTLYHALHASGISEQFVVQDLALPYDTAEAFIHWVDSQLGIWPLWLCPLKGSRMPTFHPVARGPTDYGDVIGSGTGMSQPMLNIGVWGWGPSNPEEFRAKNQALEKKLMNLGGRKWLYAHTYYSEERFWELYDRPWYESLRERYFATTLPTVYDKVKRVGEKPEEKRNEDWSLGSLGRVTHERLDTKSTKGLAAW</sequence>
<comment type="subcellular location">
    <subcellularLocation>
        <location evidence="1">Membrane</location>
        <topology evidence="1">Single-pass membrane protein</topology>
    </subcellularLocation>
</comment>
<dbReference type="GO" id="GO:0000246">
    <property type="term" value="F:Delta24(24-1) sterol reductase activity"/>
    <property type="evidence" value="ECO:0007669"/>
    <property type="project" value="TreeGrafter"/>
</dbReference>
<feature type="transmembrane region" description="Helical" evidence="7">
    <location>
        <begin position="55"/>
        <end position="77"/>
    </location>
</feature>
<dbReference type="InterPro" id="IPR036318">
    <property type="entry name" value="FAD-bd_PCMH-like_sf"/>
</dbReference>
<feature type="transmembrane region" description="Helical" evidence="7">
    <location>
        <begin position="148"/>
        <end position="169"/>
    </location>
</feature>
<dbReference type="GO" id="GO:0071949">
    <property type="term" value="F:FAD binding"/>
    <property type="evidence" value="ECO:0007669"/>
    <property type="project" value="InterPro"/>
</dbReference>
<dbReference type="GO" id="GO:0016126">
    <property type="term" value="P:sterol biosynthetic process"/>
    <property type="evidence" value="ECO:0007669"/>
    <property type="project" value="InterPro"/>
</dbReference>
<evidence type="ECO:0000259" key="8">
    <source>
        <dbReference type="PROSITE" id="PS51387"/>
    </source>
</evidence>
<dbReference type="EMBL" id="JAADJG010000947">
    <property type="protein sequence ID" value="KAF4432648.1"/>
    <property type="molecule type" value="Genomic_DNA"/>
</dbReference>
<dbReference type="InterPro" id="IPR001171">
    <property type="entry name" value="ERG24_DHCR-like"/>
</dbReference>
<evidence type="ECO:0000313" key="10">
    <source>
        <dbReference type="Proteomes" id="UP000605986"/>
    </source>
</evidence>
<accession>A0A8H4JN23</accession>
<dbReference type="PROSITE" id="PS01017">
    <property type="entry name" value="STEROL_REDUCT_1"/>
    <property type="match status" value="1"/>
</dbReference>
<organism evidence="9 10">
    <name type="scientific">Fusarium austroafricanum</name>
    <dbReference type="NCBI Taxonomy" id="2364996"/>
    <lineage>
        <taxon>Eukaryota</taxon>
        <taxon>Fungi</taxon>
        <taxon>Dikarya</taxon>
        <taxon>Ascomycota</taxon>
        <taxon>Pezizomycotina</taxon>
        <taxon>Sordariomycetes</taxon>
        <taxon>Hypocreomycetidae</taxon>
        <taxon>Hypocreales</taxon>
        <taxon>Nectriaceae</taxon>
        <taxon>Fusarium</taxon>
        <taxon>Fusarium concolor species complex</taxon>
    </lineage>
</organism>
<evidence type="ECO:0000256" key="1">
    <source>
        <dbReference type="ARBA" id="ARBA00004167"/>
    </source>
</evidence>
<dbReference type="Pfam" id="PF01222">
    <property type="entry name" value="ERG4_ERG24"/>
    <property type="match status" value="1"/>
</dbReference>
<keyword evidence="10" id="KW-1185">Reference proteome</keyword>
<dbReference type="OrthoDB" id="5326588at2759"/>
<dbReference type="InterPro" id="IPR016169">
    <property type="entry name" value="FAD-bd_PCMH_sub2"/>
</dbReference>
<dbReference type="Gene3D" id="3.30.465.10">
    <property type="match status" value="1"/>
</dbReference>
<keyword evidence="3 7" id="KW-0812">Transmembrane</keyword>
<reference evidence="9" key="1">
    <citation type="submission" date="2020-01" db="EMBL/GenBank/DDBJ databases">
        <title>Identification and distribution of gene clusters putatively required for synthesis of sphingolipid metabolism inhibitors in phylogenetically diverse species of the filamentous fungus Fusarium.</title>
        <authorList>
            <person name="Kim H.-S."/>
            <person name="Busman M."/>
            <person name="Brown D.W."/>
            <person name="Divon H."/>
            <person name="Uhlig S."/>
            <person name="Proctor R.H."/>
        </authorList>
    </citation>
    <scope>NUCLEOTIDE SEQUENCE</scope>
    <source>
        <strain evidence="9">NRRL 53441</strain>
    </source>
</reference>
<dbReference type="Gene3D" id="1.20.120.1630">
    <property type="match status" value="1"/>
</dbReference>
<feature type="transmembrane region" description="Helical" evidence="7">
    <location>
        <begin position="181"/>
        <end position="203"/>
    </location>
</feature>
<dbReference type="PROSITE" id="PS01018">
    <property type="entry name" value="STEROL_REDUCT_2"/>
    <property type="match status" value="1"/>
</dbReference>
<feature type="transmembrane region" description="Helical" evidence="7">
    <location>
        <begin position="334"/>
        <end position="353"/>
    </location>
</feature>
<gene>
    <name evidence="9" type="ORF">F53441_13818</name>
</gene>
<dbReference type="PANTHER" id="PTHR10801:SF10">
    <property type="entry name" value="FAD BINDING DOMAIN PROTEIN (AFU_ORTHOLOGUE AFUA_6G14300)"/>
    <property type="match status" value="1"/>
</dbReference>
<dbReference type="PANTHER" id="PTHR10801">
    <property type="entry name" value="24-DEHYDROCHOLESTEROL REDUCTASE"/>
    <property type="match status" value="1"/>
</dbReference>